<feature type="region of interest" description="Disordered" evidence="1">
    <location>
        <begin position="27"/>
        <end position="46"/>
    </location>
</feature>
<keyword evidence="3" id="KW-1185">Reference proteome</keyword>
<organism evidence="2 3">
    <name type="scientific">Escallonia rubra</name>
    <dbReference type="NCBI Taxonomy" id="112253"/>
    <lineage>
        <taxon>Eukaryota</taxon>
        <taxon>Viridiplantae</taxon>
        <taxon>Streptophyta</taxon>
        <taxon>Embryophyta</taxon>
        <taxon>Tracheophyta</taxon>
        <taxon>Spermatophyta</taxon>
        <taxon>Magnoliopsida</taxon>
        <taxon>eudicotyledons</taxon>
        <taxon>Gunneridae</taxon>
        <taxon>Pentapetalae</taxon>
        <taxon>asterids</taxon>
        <taxon>campanulids</taxon>
        <taxon>Escalloniales</taxon>
        <taxon>Escalloniaceae</taxon>
        <taxon>Escallonia</taxon>
    </lineage>
</organism>
<feature type="region of interest" description="Disordered" evidence="1">
    <location>
        <begin position="54"/>
        <end position="80"/>
    </location>
</feature>
<sequence>MKGEDRPTMKEVAMELESLRKFTRHPWVNQHGHEESAGLMSEGEESDLYTIQINPYASDGDKSGQYSLDSRMIHPISSPR</sequence>
<evidence type="ECO:0000313" key="2">
    <source>
        <dbReference type="EMBL" id="KAK2993027.1"/>
    </source>
</evidence>
<name>A0AA88RXG5_9ASTE</name>
<dbReference type="EMBL" id="JAVXUO010000356">
    <property type="protein sequence ID" value="KAK2993027.1"/>
    <property type="molecule type" value="Genomic_DNA"/>
</dbReference>
<comment type="caution">
    <text evidence="2">The sequence shown here is derived from an EMBL/GenBank/DDBJ whole genome shotgun (WGS) entry which is preliminary data.</text>
</comment>
<dbReference type="AlphaFoldDB" id="A0AA88RXG5"/>
<proteinExistence type="predicted"/>
<protein>
    <submittedName>
        <fullName evidence="2">Uncharacterized protein</fullName>
    </submittedName>
</protein>
<gene>
    <name evidence="2" type="ORF">RJ640_001590</name>
</gene>
<dbReference type="Proteomes" id="UP001187471">
    <property type="component" value="Unassembled WGS sequence"/>
</dbReference>
<accession>A0AA88RXG5</accession>
<evidence type="ECO:0000256" key="1">
    <source>
        <dbReference type="SAM" id="MobiDB-lite"/>
    </source>
</evidence>
<reference evidence="2" key="1">
    <citation type="submission" date="2022-12" db="EMBL/GenBank/DDBJ databases">
        <title>Draft genome assemblies for two species of Escallonia (Escalloniales).</title>
        <authorList>
            <person name="Chanderbali A."/>
            <person name="Dervinis C."/>
            <person name="Anghel I."/>
            <person name="Soltis D."/>
            <person name="Soltis P."/>
            <person name="Zapata F."/>
        </authorList>
    </citation>
    <scope>NUCLEOTIDE SEQUENCE</scope>
    <source>
        <strain evidence="2">UCBG92.1500</strain>
        <tissue evidence="2">Leaf</tissue>
    </source>
</reference>
<evidence type="ECO:0000313" key="3">
    <source>
        <dbReference type="Proteomes" id="UP001187471"/>
    </source>
</evidence>